<dbReference type="Gene3D" id="3.40.1440.10">
    <property type="entry name" value="GIY-YIG endonuclease"/>
    <property type="match status" value="1"/>
</dbReference>
<feature type="domain" description="GIY-YIG" evidence="1">
    <location>
        <begin position="57"/>
        <end position="152"/>
    </location>
</feature>
<dbReference type="PANTHER" id="PTHR21301:SF12">
    <property type="match status" value="1"/>
</dbReference>
<dbReference type="EMBL" id="KV467491">
    <property type="protein sequence ID" value="OCT56083.1"/>
    <property type="molecule type" value="Genomic_DNA"/>
</dbReference>
<dbReference type="Proteomes" id="UP000694892">
    <property type="component" value="Unassembled WGS sequence"/>
</dbReference>
<accession>A0A974BQC0</accession>
<organism evidence="2">
    <name type="scientific">Xenopus laevis</name>
    <name type="common">African clawed frog</name>
    <dbReference type="NCBI Taxonomy" id="8355"/>
    <lineage>
        <taxon>Eukaryota</taxon>
        <taxon>Metazoa</taxon>
        <taxon>Chordata</taxon>
        <taxon>Craniata</taxon>
        <taxon>Vertebrata</taxon>
        <taxon>Euteleostomi</taxon>
        <taxon>Amphibia</taxon>
        <taxon>Batrachia</taxon>
        <taxon>Anura</taxon>
        <taxon>Pipoidea</taxon>
        <taxon>Pipidae</taxon>
        <taxon>Xenopodinae</taxon>
        <taxon>Xenopus</taxon>
        <taxon>Xenopus</taxon>
    </lineage>
</organism>
<dbReference type="InterPro" id="IPR000305">
    <property type="entry name" value="GIY-YIG_endonuc"/>
</dbReference>
<protein>
    <recommendedName>
        <fullName evidence="1">GIY-YIG domain-containing protein</fullName>
    </recommendedName>
</protein>
<gene>
    <name evidence="2" type="ORF">XELAEV_18002629mg</name>
</gene>
<dbReference type="CDD" id="cd10442">
    <property type="entry name" value="GIY-YIG_PLEs"/>
    <property type="match status" value="1"/>
</dbReference>
<dbReference type="InterPro" id="IPR035901">
    <property type="entry name" value="GIY-YIG_endonuc_sf"/>
</dbReference>
<dbReference type="PANTHER" id="PTHR21301">
    <property type="entry name" value="REVERSE TRANSCRIPTASE"/>
    <property type="match status" value="1"/>
</dbReference>
<dbReference type="AlphaFoldDB" id="A0A974BQC0"/>
<proteinExistence type="predicted"/>
<sequence length="163" mass="19168">MLVHTDMRQSSECRNSKVGTFPCYNCNCCSKVQQGEVVFHPRKGYPIRIKDRYSCSSTCAIYIFKCICGLAYVGQTKRTVRERMREHKSAINTGKRDQAVAGHFIEHSHRVNQLRFQVLETVEMKQRGGNRHKDLLYREAFWIRKLETLGRRLRGDPRWPLFD</sequence>
<evidence type="ECO:0000313" key="2">
    <source>
        <dbReference type="EMBL" id="OCT56083.1"/>
    </source>
</evidence>
<name>A0A974BQC0_XENLA</name>
<evidence type="ECO:0000259" key="1">
    <source>
        <dbReference type="PROSITE" id="PS50164"/>
    </source>
</evidence>
<dbReference type="Pfam" id="PF01541">
    <property type="entry name" value="GIY-YIG"/>
    <property type="match status" value="1"/>
</dbReference>
<dbReference type="PROSITE" id="PS50164">
    <property type="entry name" value="GIY_YIG"/>
    <property type="match status" value="1"/>
</dbReference>
<reference evidence="2" key="1">
    <citation type="submission" date="2016-05" db="EMBL/GenBank/DDBJ databases">
        <title>WGS assembly of Xenopus laevis.</title>
        <authorList>
            <person name="Session A."/>
            <person name="Uno Y."/>
            <person name="Kwon T."/>
            <person name="Chapman J."/>
            <person name="Toyoda A."/>
            <person name="Takahashi S."/>
            <person name="Fukui A."/>
            <person name="Hikosaka A."/>
            <person name="Putnam N."/>
            <person name="Stites J."/>
            <person name="Van Heeringen S."/>
            <person name="Quigley I."/>
            <person name="Heinz S."/>
            <person name="Hellsten U."/>
            <person name="Lyons J."/>
            <person name="Suzuki A."/>
            <person name="Kondo M."/>
            <person name="Ogino H."/>
            <person name="Ochi H."/>
            <person name="Bogdanovic O."/>
            <person name="Lister R."/>
            <person name="Georgiou G."/>
            <person name="Paranjpe S."/>
            <person name="Van Kruijsbergen I."/>
            <person name="Mozaffari S."/>
            <person name="Shu S."/>
            <person name="Schmutz J."/>
            <person name="Jenkins J."/>
            <person name="Grimwood J."/>
            <person name="Carlson J."/>
            <person name="Mitros T."/>
            <person name="Simakov O."/>
            <person name="Heald R."/>
            <person name="Miller K."/>
            <person name="Haudenschild C."/>
            <person name="Kuroki Y."/>
            <person name="Tanaka T."/>
            <person name="Michiue T."/>
            <person name="Watanabe M."/>
            <person name="Kinoshita T."/>
            <person name="Ohta Y."/>
            <person name="Mawaribuchi S."/>
            <person name="Suzuki Y."/>
            <person name="Haramoto Y."/>
            <person name="Yamamoto T."/>
            <person name="Takagi C."/>
            <person name="Kitzman J."/>
            <person name="Shendure J."/>
            <person name="Nakayama T."/>
            <person name="Izutsu Y."/>
            <person name="Robert J."/>
            <person name="Dichmann D."/>
            <person name="Flajnik M."/>
            <person name="Houston D."/>
            <person name="Marcotte E."/>
            <person name="Wallingford J."/>
            <person name="Ito Y."/>
            <person name="Asashima M."/>
            <person name="Ueno N."/>
            <person name="Matsuda Y."/>
            <person name="Jan Veenstra G."/>
            <person name="Fujiyama A."/>
            <person name="Harland R."/>
            <person name="Taira M."/>
            <person name="Rokhsar D.S."/>
        </authorList>
    </citation>
    <scope>NUCLEOTIDE SEQUENCE</scope>
    <source>
        <strain evidence="2">J</strain>
        <tissue evidence="2">Blood</tissue>
    </source>
</reference>